<evidence type="ECO:0000256" key="1">
    <source>
        <dbReference type="ARBA" id="ARBA00022714"/>
    </source>
</evidence>
<gene>
    <name evidence="7" type="ORF">QRT03_31420</name>
</gene>
<dbReference type="PANTHER" id="PTHR44379:SF5">
    <property type="entry name" value="OXIDOREDUCTASE WITH IRON-SULFUR SUBUNIT"/>
    <property type="match status" value="1"/>
</dbReference>
<proteinExistence type="predicted"/>
<dbReference type="InterPro" id="IPR036884">
    <property type="entry name" value="2Fe-2S-bd_dom_sf"/>
</dbReference>
<evidence type="ECO:0000256" key="5">
    <source>
        <dbReference type="ARBA" id="ARBA00023014"/>
    </source>
</evidence>
<dbReference type="SUPFAM" id="SSF47741">
    <property type="entry name" value="CO dehydrogenase ISP C-domain like"/>
    <property type="match status" value="1"/>
</dbReference>
<dbReference type="Proteomes" id="UP001231924">
    <property type="component" value="Unassembled WGS sequence"/>
</dbReference>
<feature type="domain" description="2Fe-2S ferredoxin-type" evidence="6">
    <location>
        <begin position="1"/>
        <end position="75"/>
    </location>
</feature>
<evidence type="ECO:0000256" key="2">
    <source>
        <dbReference type="ARBA" id="ARBA00022723"/>
    </source>
</evidence>
<keyword evidence="4" id="KW-0408">Iron</keyword>
<dbReference type="SUPFAM" id="SSF54292">
    <property type="entry name" value="2Fe-2S ferredoxin-like"/>
    <property type="match status" value="1"/>
</dbReference>
<keyword evidence="3" id="KW-0560">Oxidoreductase</keyword>
<protein>
    <submittedName>
        <fullName evidence="7">(2Fe-2S)-binding protein</fullName>
    </submittedName>
</protein>
<dbReference type="PROSITE" id="PS00197">
    <property type="entry name" value="2FE2S_FER_1"/>
    <property type="match status" value="1"/>
</dbReference>
<accession>A0ABT7MJZ2</accession>
<reference evidence="7 8" key="1">
    <citation type="submission" date="2023-06" db="EMBL/GenBank/DDBJ databases">
        <title>Actinomycetospora Odt1-22.</title>
        <authorList>
            <person name="Supong K."/>
        </authorList>
    </citation>
    <scope>NUCLEOTIDE SEQUENCE [LARGE SCALE GENOMIC DNA]</scope>
    <source>
        <strain evidence="7 8">Odt1-22</strain>
    </source>
</reference>
<dbReference type="PANTHER" id="PTHR44379">
    <property type="entry name" value="OXIDOREDUCTASE WITH IRON-SULFUR SUBUNIT"/>
    <property type="match status" value="1"/>
</dbReference>
<dbReference type="CDD" id="cd00207">
    <property type="entry name" value="fer2"/>
    <property type="match status" value="1"/>
</dbReference>
<comment type="caution">
    <text evidence="7">The sequence shown here is derived from an EMBL/GenBank/DDBJ whole genome shotgun (WGS) entry which is preliminary data.</text>
</comment>
<keyword evidence="5" id="KW-0411">Iron-sulfur</keyword>
<evidence type="ECO:0000256" key="3">
    <source>
        <dbReference type="ARBA" id="ARBA00023002"/>
    </source>
</evidence>
<dbReference type="InterPro" id="IPR036010">
    <property type="entry name" value="2Fe-2S_ferredoxin-like_sf"/>
</dbReference>
<dbReference type="InterPro" id="IPR002888">
    <property type="entry name" value="2Fe-2S-bd"/>
</dbReference>
<keyword evidence="1" id="KW-0001">2Fe-2S</keyword>
<name>A0ABT7MJZ2_9PSEU</name>
<evidence type="ECO:0000313" key="8">
    <source>
        <dbReference type="Proteomes" id="UP001231924"/>
    </source>
</evidence>
<dbReference type="RefSeq" id="WP_286057118.1">
    <property type="nucleotide sequence ID" value="NZ_JASVWF010000012.1"/>
</dbReference>
<dbReference type="Pfam" id="PF00111">
    <property type="entry name" value="Fer2"/>
    <property type="match status" value="1"/>
</dbReference>
<dbReference type="Gene3D" id="3.10.20.30">
    <property type="match status" value="1"/>
</dbReference>
<keyword evidence="2" id="KW-0479">Metal-binding</keyword>
<dbReference type="Gene3D" id="1.10.150.120">
    <property type="entry name" value="[2Fe-2S]-binding domain"/>
    <property type="match status" value="1"/>
</dbReference>
<evidence type="ECO:0000256" key="4">
    <source>
        <dbReference type="ARBA" id="ARBA00023004"/>
    </source>
</evidence>
<dbReference type="Pfam" id="PF01799">
    <property type="entry name" value="Fer2_2"/>
    <property type="match status" value="1"/>
</dbReference>
<evidence type="ECO:0000313" key="7">
    <source>
        <dbReference type="EMBL" id="MDL5160514.1"/>
    </source>
</evidence>
<dbReference type="InterPro" id="IPR006058">
    <property type="entry name" value="2Fe2S_fd_BS"/>
</dbReference>
<dbReference type="EMBL" id="JASVWF010000012">
    <property type="protein sequence ID" value="MDL5160514.1"/>
    <property type="molecule type" value="Genomic_DNA"/>
</dbReference>
<dbReference type="InterPro" id="IPR001041">
    <property type="entry name" value="2Fe-2S_ferredoxin-type"/>
</dbReference>
<keyword evidence="8" id="KW-1185">Reference proteome</keyword>
<dbReference type="PROSITE" id="PS51085">
    <property type="entry name" value="2FE2S_FER_2"/>
    <property type="match status" value="1"/>
</dbReference>
<sequence length="150" mass="15763">MRLQVDGAHVQIDPDPEDTLVDVLRDELGSTAVRVGCRNGDCGTCTALVDGQCVKTCLVLAGRAEGARVETLASLGTETNPHPVQEAFLAEYAFQCGFCLPGMILSAVTLLADTPSPSDAEIRNALSGNLCRCTGYVNAVRAVRRAAAAR</sequence>
<dbReference type="InterPro" id="IPR051452">
    <property type="entry name" value="Diverse_Oxidoreductases"/>
</dbReference>
<evidence type="ECO:0000259" key="6">
    <source>
        <dbReference type="PROSITE" id="PS51085"/>
    </source>
</evidence>
<organism evidence="7 8">
    <name type="scientific">Actinomycetospora termitidis</name>
    <dbReference type="NCBI Taxonomy" id="3053470"/>
    <lineage>
        <taxon>Bacteria</taxon>
        <taxon>Bacillati</taxon>
        <taxon>Actinomycetota</taxon>
        <taxon>Actinomycetes</taxon>
        <taxon>Pseudonocardiales</taxon>
        <taxon>Pseudonocardiaceae</taxon>
        <taxon>Actinomycetospora</taxon>
    </lineage>
</organism>
<dbReference type="InterPro" id="IPR012675">
    <property type="entry name" value="Beta-grasp_dom_sf"/>
</dbReference>